<evidence type="ECO:0000313" key="2">
    <source>
        <dbReference type="EMBL" id="KKU36609.1"/>
    </source>
</evidence>
<proteinExistence type="predicted"/>
<comment type="caution">
    <text evidence="2">The sequence shown here is derived from an EMBL/GenBank/DDBJ whole genome shotgun (WGS) entry which is preliminary data.</text>
</comment>
<evidence type="ECO:0000313" key="3">
    <source>
        <dbReference type="Proteomes" id="UP000034856"/>
    </source>
</evidence>
<keyword evidence="1" id="KW-0812">Transmembrane</keyword>
<sequence>MGDLSYETIRAGSRDLSIIIIMRIFYIANARIPTEKAHGIQIAQMLKAFANFQFPISNFQTNSKFKISNSKIEVELIIPRRFNKIKEDIFDYYGIEKVFKVTKLPCLDLIPLGIPKIGFWIQAVSFGFAAAVYLLIKSKPEDIIYSRDEFSL</sequence>
<keyword evidence="1" id="KW-0472">Membrane</keyword>
<feature type="transmembrane region" description="Helical" evidence="1">
    <location>
        <begin position="117"/>
        <end position="136"/>
    </location>
</feature>
<keyword evidence="1" id="KW-1133">Transmembrane helix</keyword>
<accession>A0A0G1PV30</accession>
<protein>
    <submittedName>
        <fullName evidence="2">Uncharacterized protein</fullName>
    </submittedName>
</protein>
<dbReference type="AlphaFoldDB" id="A0A0G1PV30"/>
<reference evidence="2 3" key="1">
    <citation type="journal article" date="2015" name="Nature">
        <title>rRNA introns, odd ribosomes, and small enigmatic genomes across a large radiation of phyla.</title>
        <authorList>
            <person name="Brown C.T."/>
            <person name="Hug L.A."/>
            <person name="Thomas B.C."/>
            <person name="Sharon I."/>
            <person name="Castelle C.J."/>
            <person name="Singh A."/>
            <person name="Wilkins M.J."/>
            <person name="Williams K.H."/>
            <person name="Banfield J.F."/>
        </authorList>
    </citation>
    <scope>NUCLEOTIDE SEQUENCE [LARGE SCALE GENOMIC DNA]</scope>
</reference>
<dbReference type="EMBL" id="LCMM01000045">
    <property type="protein sequence ID" value="KKU36609.1"/>
    <property type="molecule type" value="Genomic_DNA"/>
</dbReference>
<dbReference type="Proteomes" id="UP000034856">
    <property type="component" value="Unassembled WGS sequence"/>
</dbReference>
<gene>
    <name evidence="2" type="ORF">UX51_C0045G0003</name>
</gene>
<organism evidence="2 3">
    <name type="scientific">Candidatus Azambacteria bacterium GW2011_GWF2_46_32</name>
    <dbReference type="NCBI Taxonomy" id="1618628"/>
    <lineage>
        <taxon>Bacteria</taxon>
        <taxon>Candidatus Azamiibacteriota</taxon>
    </lineage>
</organism>
<name>A0A0G1PV30_9BACT</name>
<evidence type="ECO:0000256" key="1">
    <source>
        <dbReference type="SAM" id="Phobius"/>
    </source>
</evidence>